<evidence type="ECO:0000256" key="2">
    <source>
        <dbReference type="PROSITE-ProRule" id="PRU00335"/>
    </source>
</evidence>
<dbReference type="InterPro" id="IPR050109">
    <property type="entry name" value="HTH-type_TetR-like_transc_reg"/>
</dbReference>
<dbReference type="SUPFAM" id="SSF46689">
    <property type="entry name" value="Homeodomain-like"/>
    <property type="match status" value="1"/>
</dbReference>
<dbReference type="InterPro" id="IPR009057">
    <property type="entry name" value="Homeodomain-like_sf"/>
</dbReference>
<dbReference type="PROSITE" id="PS50977">
    <property type="entry name" value="HTH_TETR_2"/>
    <property type="match status" value="1"/>
</dbReference>
<feature type="DNA-binding region" description="H-T-H motif" evidence="2">
    <location>
        <begin position="39"/>
        <end position="58"/>
    </location>
</feature>
<dbReference type="PANTHER" id="PTHR30055:SF187">
    <property type="entry name" value="TRANSCRIPTIONAL REGULATORY PROTEIN"/>
    <property type="match status" value="1"/>
</dbReference>
<gene>
    <name evidence="4" type="ORF">B9Q17_05805</name>
</gene>
<dbReference type="PROSITE" id="PS01081">
    <property type="entry name" value="HTH_TETR_1"/>
    <property type="match status" value="1"/>
</dbReference>
<dbReference type="PANTHER" id="PTHR30055">
    <property type="entry name" value="HTH-TYPE TRANSCRIPTIONAL REGULATOR RUTR"/>
    <property type="match status" value="1"/>
</dbReference>
<organism evidence="4 5">
    <name type="scientific">Marinobacter vinifirmus</name>
    <dbReference type="NCBI Taxonomy" id="355591"/>
    <lineage>
        <taxon>Bacteria</taxon>
        <taxon>Pseudomonadati</taxon>
        <taxon>Pseudomonadota</taxon>
        <taxon>Gammaproteobacteria</taxon>
        <taxon>Pseudomonadales</taxon>
        <taxon>Marinobacteraceae</taxon>
        <taxon>Marinobacter</taxon>
    </lineage>
</organism>
<dbReference type="PRINTS" id="PR00455">
    <property type="entry name" value="HTHTETR"/>
</dbReference>
<reference evidence="4 5" key="1">
    <citation type="submission" date="2017-06" db="EMBL/GenBank/DDBJ databases">
        <title>Draft genome sequence of the halophilic bacterium Marinobacter vinifirmus FB1.</title>
        <authorList>
            <person name="Stepanov V.G."/>
            <person name="Roberts D.J."/>
            <person name="Fox G.E."/>
        </authorList>
    </citation>
    <scope>NUCLEOTIDE SEQUENCE [LARGE SCALE GENOMIC DNA]</scope>
    <source>
        <strain evidence="4 5">FB1</strain>
    </source>
</reference>
<dbReference type="AlphaFoldDB" id="A0A7Z1DRU5"/>
<proteinExistence type="predicted"/>
<dbReference type="Proteomes" id="UP000216984">
    <property type="component" value="Unassembled WGS sequence"/>
</dbReference>
<dbReference type="InterPro" id="IPR001647">
    <property type="entry name" value="HTH_TetR"/>
</dbReference>
<dbReference type="Pfam" id="PF00440">
    <property type="entry name" value="TetR_N"/>
    <property type="match status" value="1"/>
</dbReference>
<accession>A0A7Z1DRU5</accession>
<dbReference type="EMBL" id="NEFY01000022">
    <property type="protein sequence ID" value="OZC34858.1"/>
    <property type="molecule type" value="Genomic_DNA"/>
</dbReference>
<evidence type="ECO:0000313" key="5">
    <source>
        <dbReference type="Proteomes" id="UP000216984"/>
    </source>
</evidence>
<keyword evidence="1 2" id="KW-0238">DNA-binding</keyword>
<dbReference type="Gene3D" id="1.10.357.10">
    <property type="entry name" value="Tetracycline Repressor, domain 2"/>
    <property type="match status" value="1"/>
</dbReference>
<evidence type="ECO:0000313" key="4">
    <source>
        <dbReference type="EMBL" id="OZC34858.1"/>
    </source>
</evidence>
<evidence type="ECO:0000256" key="1">
    <source>
        <dbReference type="ARBA" id="ARBA00023125"/>
    </source>
</evidence>
<dbReference type="InterPro" id="IPR023772">
    <property type="entry name" value="DNA-bd_HTH_TetR-type_CS"/>
</dbReference>
<evidence type="ECO:0000259" key="3">
    <source>
        <dbReference type="PROSITE" id="PS50977"/>
    </source>
</evidence>
<protein>
    <submittedName>
        <fullName evidence="4">TetR family transcriptional regulator</fullName>
    </submittedName>
</protein>
<comment type="caution">
    <text evidence="4">The sequence shown here is derived from an EMBL/GenBank/DDBJ whole genome shotgun (WGS) entry which is preliminary data.</text>
</comment>
<dbReference type="GO" id="GO:0000976">
    <property type="term" value="F:transcription cis-regulatory region binding"/>
    <property type="evidence" value="ECO:0007669"/>
    <property type="project" value="TreeGrafter"/>
</dbReference>
<sequence>MPDDDILEKPFPGRRSALKRNILENALACFNELGVEATTIDTIKVRCGASVGAIYHHFGNKEGILSALFFCAQDNQRAKLTSALETAKTLKEAVHLIVKSYVDWVTSYPEWARFLFQARSAVAKGPHQQQLRERNIENYRELRELLFRLDSGANEIIQCQELLPSLIIGPAENFCRAWLSGRIQTSPLEYREQFAESAWRSIHR</sequence>
<dbReference type="SUPFAM" id="SSF48498">
    <property type="entry name" value="Tetracyclin repressor-like, C-terminal domain"/>
    <property type="match status" value="1"/>
</dbReference>
<keyword evidence="5" id="KW-1185">Reference proteome</keyword>
<dbReference type="InterPro" id="IPR036271">
    <property type="entry name" value="Tet_transcr_reg_TetR-rel_C_sf"/>
</dbReference>
<name>A0A7Z1DRU5_9GAMM</name>
<feature type="domain" description="HTH tetR-type" evidence="3">
    <location>
        <begin position="16"/>
        <end position="76"/>
    </location>
</feature>
<dbReference type="RefSeq" id="WP_022989544.1">
    <property type="nucleotide sequence ID" value="NZ_NEFY01000022.1"/>
</dbReference>
<dbReference type="GO" id="GO:0003700">
    <property type="term" value="F:DNA-binding transcription factor activity"/>
    <property type="evidence" value="ECO:0007669"/>
    <property type="project" value="TreeGrafter"/>
</dbReference>